<organism evidence="4 5">
    <name type="scientific">Pedobacter ureilyticus</name>
    <dbReference type="NCBI Taxonomy" id="1393051"/>
    <lineage>
        <taxon>Bacteria</taxon>
        <taxon>Pseudomonadati</taxon>
        <taxon>Bacteroidota</taxon>
        <taxon>Sphingobacteriia</taxon>
        <taxon>Sphingobacteriales</taxon>
        <taxon>Sphingobacteriaceae</taxon>
        <taxon>Pedobacter</taxon>
    </lineage>
</organism>
<accession>A0ABW9JAU3</accession>
<dbReference type="RefSeq" id="WP_138724386.1">
    <property type="nucleotide sequence ID" value="NZ_SSHJ02000008.1"/>
</dbReference>
<evidence type="ECO:0000256" key="2">
    <source>
        <dbReference type="PROSITE-ProRule" id="PRU00169"/>
    </source>
</evidence>
<sequence>MRKEITILEDDQDIREICTYVFEAEGFKVNSYSTVSSFMDCHTAPDIYLLDIRLPDGNGLEVCQFLKADPKFSAIPVILMSANYEQSSIKDLCSAESFLAKPFDIELLVDRASQLVNRDH</sequence>
<protein>
    <submittedName>
        <fullName evidence="4">Response regulator transcription factor</fullName>
    </submittedName>
</protein>
<dbReference type="SUPFAM" id="SSF52172">
    <property type="entry name" value="CheY-like"/>
    <property type="match status" value="1"/>
</dbReference>
<dbReference type="Gene3D" id="3.40.50.2300">
    <property type="match status" value="1"/>
</dbReference>
<evidence type="ECO:0000313" key="4">
    <source>
        <dbReference type="EMBL" id="MFN0257320.1"/>
    </source>
</evidence>
<comment type="caution">
    <text evidence="4">The sequence shown here is derived from an EMBL/GenBank/DDBJ whole genome shotgun (WGS) entry which is preliminary data.</text>
</comment>
<dbReference type="InterPro" id="IPR050595">
    <property type="entry name" value="Bact_response_regulator"/>
</dbReference>
<evidence type="ECO:0000259" key="3">
    <source>
        <dbReference type="PROSITE" id="PS50110"/>
    </source>
</evidence>
<dbReference type="InterPro" id="IPR001789">
    <property type="entry name" value="Sig_transdc_resp-reg_receiver"/>
</dbReference>
<dbReference type="Pfam" id="PF00072">
    <property type="entry name" value="Response_reg"/>
    <property type="match status" value="1"/>
</dbReference>
<reference evidence="4 5" key="1">
    <citation type="submission" date="2024-12" db="EMBL/GenBank/DDBJ databases">
        <authorList>
            <person name="Hu S."/>
        </authorList>
    </citation>
    <scope>NUCLEOTIDE SEQUENCE [LARGE SCALE GENOMIC DNA]</scope>
    <source>
        <strain evidence="4 5">THG-T11</strain>
    </source>
</reference>
<dbReference type="PROSITE" id="PS50110">
    <property type="entry name" value="RESPONSE_REGULATORY"/>
    <property type="match status" value="1"/>
</dbReference>
<gene>
    <name evidence="4" type="ORF">E6A44_017145</name>
</gene>
<dbReference type="PANTHER" id="PTHR44591:SF3">
    <property type="entry name" value="RESPONSE REGULATORY DOMAIN-CONTAINING PROTEIN"/>
    <property type="match status" value="1"/>
</dbReference>
<dbReference type="InterPro" id="IPR011006">
    <property type="entry name" value="CheY-like_superfamily"/>
</dbReference>
<evidence type="ECO:0000256" key="1">
    <source>
        <dbReference type="ARBA" id="ARBA00022553"/>
    </source>
</evidence>
<name>A0ABW9JAU3_9SPHI</name>
<keyword evidence="5" id="KW-1185">Reference proteome</keyword>
<feature type="modified residue" description="4-aspartylphosphate" evidence="2">
    <location>
        <position position="51"/>
    </location>
</feature>
<dbReference type="PANTHER" id="PTHR44591">
    <property type="entry name" value="STRESS RESPONSE REGULATOR PROTEIN 1"/>
    <property type="match status" value="1"/>
</dbReference>
<dbReference type="Proteomes" id="UP001517247">
    <property type="component" value="Unassembled WGS sequence"/>
</dbReference>
<proteinExistence type="predicted"/>
<evidence type="ECO:0000313" key="5">
    <source>
        <dbReference type="Proteomes" id="UP001517247"/>
    </source>
</evidence>
<feature type="domain" description="Response regulatory" evidence="3">
    <location>
        <begin position="4"/>
        <end position="116"/>
    </location>
</feature>
<dbReference type="SMART" id="SM00448">
    <property type="entry name" value="REC"/>
    <property type="match status" value="1"/>
</dbReference>
<keyword evidence="1 2" id="KW-0597">Phosphoprotein</keyword>
<dbReference type="EMBL" id="SSHJ02000008">
    <property type="protein sequence ID" value="MFN0257320.1"/>
    <property type="molecule type" value="Genomic_DNA"/>
</dbReference>